<dbReference type="InterPro" id="IPR033749">
    <property type="entry name" value="Polyprenyl_synt_CS"/>
</dbReference>
<sequence>MRPPSFSALPFDLSSCVRAPSGTASSAAAAGAEKPTLKEALATACQELEHTIDTLLPVEPCDEGVLFEAMRYAAMGGGKRVRGFLVLQGAALFGADHKEALRVAASVEFLHAYSLVHDDLPAMDDDDLRRGRPSTHRQFNEAMAILAGDALQTAAFDILLQPPTSPDATIRAELGLALAQASGGRGMVGGQVIDICGEGKALSLEQVRRLHAMKTGALIRYAAEAGAILAGASAEDPRRKALRQYGDDLGTAFQVADDVLDSTASTEELGKTAGKDENASKSNYVALLGIDGARKEARRLSDRAIDTLSIFGPQARLLRELADYFVERRN</sequence>
<dbReference type="PANTHER" id="PTHR43281">
    <property type="entry name" value="FARNESYL DIPHOSPHATE SYNTHASE"/>
    <property type="match status" value="1"/>
</dbReference>
<accession>A0A506URC7</accession>
<dbReference type="RefSeq" id="WP_141450824.1">
    <property type="nucleotide sequence ID" value="NZ_CP038143.1"/>
</dbReference>
<evidence type="ECO:0000256" key="3">
    <source>
        <dbReference type="ARBA" id="ARBA00022679"/>
    </source>
</evidence>
<keyword evidence="6" id="KW-0414">Isoprene biosynthesis</keyword>
<dbReference type="CDD" id="cd00685">
    <property type="entry name" value="Trans_IPPS_HT"/>
    <property type="match status" value="1"/>
</dbReference>
<evidence type="ECO:0000256" key="1">
    <source>
        <dbReference type="ARBA" id="ARBA00001946"/>
    </source>
</evidence>
<dbReference type="AlphaFoldDB" id="A0A506URC7"/>
<reference evidence="8 9" key="1">
    <citation type="submission" date="2019-03" db="EMBL/GenBank/DDBJ databases">
        <title>The complete genome sequence of Neokomagataea sp. Jb2 NBRC113641.</title>
        <authorList>
            <person name="Chua K.-O."/>
            <person name="Chan K.-G."/>
            <person name="See-Too W.-S."/>
        </authorList>
    </citation>
    <scope>NUCLEOTIDE SEQUENCE [LARGE SCALE GENOMIC DNA]</scope>
    <source>
        <strain evidence="8 9">Jb2</strain>
    </source>
</reference>
<dbReference type="NCBIfam" id="NF045485">
    <property type="entry name" value="FPPsyn"/>
    <property type="match status" value="1"/>
</dbReference>
<dbReference type="PANTHER" id="PTHR43281:SF1">
    <property type="entry name" value="FARNESYL DIPHOSPHATE SYNTHASE"/>
    <property type="match status" value="1"/>
</dbReference>
<dbReference type="Gene3D" id="1.10.600.10">
    <property type="entry name" value="Farnesyl Diphosphate Synthase"/>
    <property type="match status" value="1"/>
</dbReference>
<evidence type="ECO:0000256" key="6">
    <source>
        <dbReference type="ARBA" id="ARBA00023229"/>
    </source>
</evidence>
<comment type="similarity">
    <text evidence="2 7">Belongs to the FPP/GGPP synthase family.</text>
</comment>
<comment type="caution">
    <text evidence="8">The sequence shown here is derived from an EMBL/GenBank/DDBJ whole genome shotgun (WGS) entry which is preliminary data.</text>
</comment>
<keyword evidence="4" id="KW-0479">Metal-binding</keyword>
<dbReference type="SUPFAM" id="SSF48576">
    <property type="entry name" value="Terpenoid synthases"/>
    <property type="match status" value="1"/>
</dbReference>
<dbReference type="FunFam" id="1.10.600.10:FF:000001">
    <property type="entry name" value="Geranylgeranyl diphosphate synthase"/>
    <property type="match status" value="1"/>
</dbReference>
<gene>
    <name evidence="8" type="ORF">E3202_02750</name>
</gene>
<evidence type="ECO:0000313" key="8">
    <source>
        <dbReference type="EMBL" id="TPW35862.1"/>
    </source>
</evidence>
<evidence type="ECO:0000256" key="7">
    <source>
        <dbReference type="RuleBase" id="RU004466"/>
    </source>
</evidence>
<dbReference type="GO" id="GO:0005737">
    <property type="term" value="C:cytoplasm"/>
    <property type="evidence" value="ECO:0007669"/>
    <property type="project" value="UniProtKB-ARBA"/>
</dbReference>
<dbReference type="PROSITE" id="PS00723">
    <property type="entry name" value="POLYPRENYL_SYNTHASE_1"/>
    <property type="match status" value="1"/>
</dbReference>
<keyword evidence="5" id="KW-0460">Magnesium</keyword>
<comment type="cofactor">
    <cofactor evidence="1">
        <name>Mg(2+)</name>
        <dbReference type="ChEBI" id="CHEBI:18420"/>
    </cofactor>
</comment>
<dbReference type="OrthoDB" id="9805316at2"/>
<keyword evidence="9" id="KW-1185">Reference proteome</keyword>
<dbReference type="Pfam" id="PF00348">
    <property type="entry name" value="polyprenyl_synt"/>
    <property type="match status" value="1"/>
</dbReference>
<keyword evidence="3 7" id="KW-0808">Transferase</keyword>
<dbReference type="SFLD" id="SFLDS00005">
    <property type="entry name" value="Isoprenoid_Synthase_Type_I"/>
    <property type="match status" value="1"/>
</dbReference>
<proteinExistence type="inferred from homology"/>
<dbReference type="InterPro" id="IPR000092">
    <property type="entry name" value="Polyprenyl_synt"/>
</dbReference>
<evidence type="ECO:0000256" key="2">
    <source>
        <dbReference type="ARBA" id="ARBA00006706"/>
    </source>
</evidence>
<evidence type="ECO:0000256" key="4">
    <source>
        <dbReference type="ARBA" id="ARBA00022723"/>
    </source>
</evidence>
<dbReference type="GO" id="GO:0046872">
    <property type="term" value="F:metal ion binding"/>
    <property type="evidence" value="ECO:0007669"/>
    <property type="project" value="UniProtKB-KW"/>
</dbReference>
<dbReference type="InterPro" id="IPR053378">
    <property type="entry name" value="Prenyl_diphosphate_synthase"/>
</dbReference>
<dbReference type="GO" id="GO:0004659">
    <property type="term" value="F:prenyltransferase activity"/>
    <property type="evidence" value="ECO:0007669"/>
    <property type="project" value="InterPro"/>
</dbReference>
<evidence type="ECO:0000256" key="5">
    <source>
        <dbReference type="ARBA" id="ARBA00022842"/>
    </source>
</evidence>
<evidence type="ECO:0000313" key="9">
    <source>
        <dbReference type="Proteomes" id="UP000315037"/>
    </source>
</evidence>
<name>A0A506URC7_9PROT</name>
<dbReference type="InterPro" id="IPR008949">
    <property type="entry name" value="Isoprenoid_synthase_dom_sf"/>
</dbReference>
<dbReference type="Proteomes" id="UP000315037">
    <property type="component" value="Unassembled WGS sequence"/>
</dbReference>
<dbReference type="EMBL" id="SORZ01000001">
    <property type="protein sequence ID" value="TPW35862.1"/>
    <property type="molecule type" value="Genomic_DNA"/>
</dbReference>
<dbReference type="SFLD" id="SFLDG01017">
    <property type="entry name" value="Polyprenyl_Transferase_Like"/>
    <property type="match status" value="1"/>
</dbReference>
<protein>
    <submittedName>
        <fullName evidence="8">Polyprenyl synthetase family protein</fullName>
    </submittedName>
</protein>
<dbReference type="PROSITE" id="PS00444">
    <property type="entry name" value="POLYPRENYL_SYNTHASE_2"/>
    <property type="match status" value="1"/>
</dbReference>
<dbReference type="GO" id="GO:0016114">
    <property type="term" value="P:terpenoid biosynthetic process"/>
    <property type="evidence" value="ECO:0007669"/>
    <property type="project" value="UniProtKB-ARBA"/>
</dbReference>
<organism evidence="8 9">
    <name type="scientific">Oecophyllibacter saccharovorans</name>
    <dbReference type="NCBI Taxonomy" id="2558360"/>
    <lineage>
        <taxon>Bacteria</taxon>
        <taxon>Pseudomonadati</taxon>
        <taxon>Pseudomonadota</taxon>
        <taxon>Alphaproteobacteria</taxon>
        <taxon>Acetobacterales</taxon>
        <taxon>Acetobacteraceae</taxon>
        <taxon>Oecophyllibacter</taxon>
    </lineage>
</organism>